<proteinExistence type="predicted"/>
<keyword evidence="1" id="KW-0175">Coiled coil</keyword>
<evidence type="ECO:0000256" key="1">
    <source>
        <dbReference type="SAM" id="Coils"/>
    </source>
</evidence>
<keyword evidence="4" id="KW-1185">Reference proteome</keyword>
<dbReference type="AlphaFoldDB" id="A0A0D9W2C9"/>
<dbReference type="Proteomes" id="UP000032180">
    <property type="component" value="Chromosome 4"/>
</dbReference>
<evidence type="ECO:0000313" key="3">
    <source>
        <dbReference type="EnsemblPlants" id="LPERR04G01920.1"/>
    </source>
</evidence>
<protein>
    <submittedName>
        <fullName evidence="3">Uncharacterized protein</fullName>
    </submittedName>
</protein>
<reference evidence="4" key="2">
    <citation type="submission" date="2013-12" db="EMBL/GenBank/DDBJ databases">
        <authorList>
            <person name="Yu Y."/>
            <person name="Lee S."/>
            <person name="de Baynast K."/>
            <person name="Wissotski M."/>
            <person name="Liu L."/>
            <person name="Talag J."/>
            <person name="Goicoechea J."/>
            <person name="Angelova A."/>
            <person name="Jetty R."/>
            <person name="Kudrna D."/>
            <person name="Golser W."/>
            <person name="Rivera L."/>
            <person name="Zhang J."/>
            <person name="Wing R."/>
        </authorList>
    </citation>
    <scope>NUCLEOTIDE SEQUENCE</scope>
</reference>
<dbReference type="EnsemblPlants" id="LPERR04G01920.1">
    <property type="protein sequence ID" value="LPERR04G01920.1"/>
    <property type="gene ID" value="LPERR04G01920"/>
</dbReference>
<reference evidence="3 4" key="1">
    <citation type="submission" date="2012-08" db="EMBL/GenBank/DDBJ databases">
        <title>Oryza genome evolution.</title>
        <authorList>
            <person name="Wing R.A."/>
        </authorList>
    </citation>
    <scope>NUCLEOTIDE SEQUENCE</scope>
</reference>
<name>A0A0D9W2C9_9ORYZ</name>
<evidence type="ECO:0000313" key="4">
    <source>
        <dbReference type="Proteomes" id="UP000032180"/>
    </source>
</evidence>
<dbReference type="Gramene" id="LPERR04G01920.1">
    <property type="protein sequence ID" value="LPERR04G01920.1"/>
    <property type="gene ID" value="LPERR04G01920"/>
</dbReference>
<evidence type="ECO:0000256" key="2">
    <source>
        <dbReference type="SAM" id="MobiDB-lite"/>
    </source>
</evidence>
<organism evidence="3 4">
    <name type="scientific">Leersia perrieri</name>
    <dbReference type="NCBI Taxonomy" id="77586"/>
    <lineage>
        <taxon>Eukaryota</taxon>
        <taxon>Viridiplantae</taxon>
        <taxon>Streptophyta</taxon>
        <taxon>Embryophyta</taxon>
        <taxon>Tracheophyta</taxon>
        <taxon>Spermatophyta</taxon>
        <taxon>Magnoliopsida</taxon>
        <taxon>Liliopsida</taxon>
        <taxon>Poales</taxon>
        <taxon>Poaceae</taxon>
        <taxon>BOP clade</taxon>
        <taxon>Oryzoideae</taxon>
        <taxon>Oryzeae</taxon>
        <taxon>Oryzinae</taxon>
        <taxon>Leersia</taxon>
    </lineage>
</organism>
<sequence>MTKSKASSSGGGDAKRAKKTHEKAAGTSSIAAVTLVPASRGHEASDPVSPFGEAAVHLSIKKKLEEAEADLVKMKELHAGAVKQKEDSDRKAEELQEHLEAIKGALRLSFTSLHQTAIGLGIVTES</sequence>
<reference evidence="3" key="3">
    <citation type="submission" date="2015-04" db="UniProtKB">
        <authorList>
            <consortium name="EnsemblPlants"/>
        </authorList>
    </citation>
    <scope>IDENTIFICATION</scope>
</reference>
<feature type="coiled-coil region" evidence="1">
    <location>
        <begin position="57"/>
        <end position="105"/>
    </location>
</feature>
<dbReference type="HOGENOM" id="CLU_1984794_0_0_1"/>
<feature type="region of interest" description="Disordered" evidence="2">
    <location>
        <begin position="1"/>
        <end position="30"/>
    </location>
</feature>
<accession>A0A0D9W2C9</accession>